<dbReference type="Proteomes" id="UP000078542">
    <property type="component" value="Unassembled WGS sequence"/>
</dbReference>
<protein>
    <submittedName>
        <fullName evidence="1">Uncharacterized protein</fullName>
    </submittedName>
</protein>
<name>A0A195CGL0_9HYME</name>
<gene>
    <name evidence="1" type="ORF">ALC62_09485</name>
</gene>
<proteinExistence type="predicted"/>
<dbReference type="AlphaFoldDB" id="A0A195CGL0"/>
<feature type="non-terminal residue" evidence="1">
    <location>
        <position position="1"/>
    </location>
</feature>
<evidence type="ECO:0000313" key="1">
    <source>
        <dbReference type="EMBL" id="KYM99865.1"/>
    </source>
</evidence>
<dbReference type="EMBL" id="KQ977791">
    <property type="protein sequence ID" value="KYM99865.1"/>
    <property type="molecule type" value="Genomic_DNA"/>
</dbReference>
<evidence type="ECO:0000313" key="2">
    <source>
        <dbReference type="Proteomes" id="UP000078542"/>
    </source>
</evidence>
<keyword evidence="2" id="KW-1185">Reference proteome</keyword>
<reference evidence="1 2" key="1">
    <citation type="submission" date="2016-03" db="EMBL/GenBank/DDBJ databases">
        <title>Cyphomyrmex costatus WGS genome.</title>
        <authorList>
            <person name="Nygaard S."/>
            <person name="Hu H."/>
            <person name="Boomsma J."/>
            <person name="Zhang G."/>
        </authorList>
    </citation>
    <scope>NUCLEOTIDE SEQUENCE [LARGE SCALE GENOMIC DNA]</scope>
    <source>
        <strain evidence="1">MS0001</strain>
        <tissue evidence="1">Whole body</tissue>
    </source>
</reference>
<organism evidence="1 2">
    <name type="scientific">Cyphomyrmex costatus</name>
    <dbReference type="NCBI Taxonomy" id="456900"/>
    <lineage>
        <taxon>Eukaryota</taxon>
        <taxon>Metazoa</taxon>
        <taxon>Ecdysozoa</taxon>
        <taxon>Arthropoda</taxon>
        <taxon>Hexapoda</taxon>
        <taxon>Insecta</taxon>
        <taxon>Pterygota</taxon>
        <taxon>Neoptera</taxon>
        <taxon>Endopterygota</taxon>
        <taxon>Hymenoptera</taxon>
        <taxon>Apocrita</taxon>
        <taxon>Aculeata</taxon>
        <taxon>Formicoidea</taxon>
        <taxon>Formicidae</taxon>
        <taxon>Myrmicinae</taxon>
        <taxon>Cyphomyrmex</taxon>
    </lineage>
</organism>
<accession>A0A195CGL0</accession>
<sequence length="247" mass="27300">TGNANGCERGFTVDDEIELLPAIVPRELTPSAEEEPATWSPARVRPSVALQMKTLNNLVAGCKSRREATKFIRQVYSKYPAQIVREELQVHTYKAHNSSISCVVLKIPASGTSYVSLAQASRRSPARLTLDPEKIIHPHHSPTSFKSRINLSATGKACCDEKTNANAAISKRFEIFAADFVINTAVRYAKNLNCEHIRTKVSQEQAAMRAGKKGGRGAKARRRPWKATRNNIAMNTRVSAITRNCDL</sequence>